<dbReference type="Pfam" id="PF01875">
    <property type="entry name" value="Memo"/>
    <property type="match status" value="1"/>
</dbReference>
<evidence type="ECO:0000313" key="5">
    <source>
        <dbReference type="Proteomes" id="UP000228711"/>
    </source>
</evidence>
<dbReference type="PANTHER" id="PTHR33393:SF13">
    <property type="entry name" value="PGA BIOSYNTHESIS PROTEIN CAPA"/>
    <property type="match status" value="1"/>
</dbReference>
<dbReference type="Proteomes" id="UP000228711">
    <property type="component" value="Unassembled WGS sequence"/>
</dbReference>
<protein>
    <submittedName>
        <fullName evidence="4">AmmeMemoRadiSam system protein B</fullName>
    </submittedName>
</protein>
<feature type="domain" description="Capsule synthesis protein CapA" evidence="3">
    <location>
        <begin position="318"/>
        <end position="541"/>
    </location>
</feature>
<dbReference type="CDD" id="cd07361">
    <property type="entry name" value="MEMO_like"/>
    <property type="match status" value="1"/>
</dbReference>
<evidence type="ECO:0000313" key="4">
    <source>
        <dbReference type="EMBL" id="PIS41775.1"/>
    </source>
</evidence>
<sequence length="613" mass="67737">MVYDAYMPSNPHNIRIHTLLLCVSVAFVSIGVTYLITQEFFQPTRVAPLAQNAGLARGTHVAYPQDKEDIKNNFTLSKETTHANVRGAIVNHHLLAGNFIAHTLKSIESKPETIIILSPNHFEIGDGAFTTTDYDWETSFGTLHTNTKIISALEAAGLVNDPRIYPHEHGVTNVIPYIAHEFPDAMIVPIAIKTGASYAAISKLAGAIADKIDQDTLVIASLDFSHNLSSLEAEFHDTQALAAISAVDAVSATRTDVDSPNALTLMLQVMSKIKAKQFSLVDHSNASELTKQPDMADVTSYITGIFQAGDITYTQQFTMLTLGDTMLDRYVAKHIKSTGLESYFTTRPRFWLGTDITLANLEGCFTDFNQRALDPNNLFFTFNPSFLSTLRAYQFTTFNLANNHTLNFGAPGLTQCQTYIKDAGLTYYGHPKNSEGISTITEIHGTRVGFVGYNALENTSFNAITDEITRVRSLVDFLIVTPHWGNEYQTIQSSSQTQTAHAMIDAGADLILGTHPHVIQPIEEYNGKFIFYSLGNFIFDQTFSQNTQTSLAAGISLSTDKTEIWLYPLSNANFTISFLDREQRDTLLQELAKKSIVSDELKSGLQNGHIIYP</sequence>
<comment type="caution">
    <text evidence="4">The sequence shown here is derived from an EMBL/GenBank/DDBJ whole genome shotgun (WGS) entry which is preliminary data.</text>
</comment>
<dbReference type="SUPFAM" id="SSF56300">
    <property type="entry name" value="Metallo-dependent phosphatases"/>
    <property type="match status" value="1"/>
</dbReference>
<reference evidence="5" key="1">
    <citation type="submission" date="2017-09" db="EMBL/GenBank/DDBJ databases">
        <title>Depth-based differentiation of microbial function through sediment-hosted aquifers and enrichment of novel symbionts in the deep terrestrial subsurface.</title>
        <authorList>
            <person name="Probst A.J."/>
            <person name="Ladd B."/>
            <person name="Jarett J.K."/>
            <person name="Geller-Mcgrath D.E."/>
            <person name="Sieber C.M.K."/>
            <person name="Emerson J.B."/>
            <person name="Anantharaman K."/>
            <person name="Thomas B.C."/>
            <person name="Malmstrom R."/>
            <person name="Stieglmeier M."/>
            <person name="Klingl A."/>
            <person name="Woyke T."/>
            <person name="Ryan C.M."/>
            <person name="Banfield J.F."/>
        </authorList>
    </citation>
    <scope>NUCLEOTIDE SEQUENCE [LARGE SCALE GENOMIC DNA]</scope>
</reference>
<dbReference type="Pfam" id="PF09587">
    <property type="entry name" value="PGA_cap"/>
    <property type="match status" value="1"/>
</dbReference>
<dbReference type="InterPro" id="IPR019079">
    <property type="entry name" value="Capsule_synth_CapA"/>
</dbReference>
<name>A0A2H0YTF3_9BACT</name>
<dbReference type="Gene3D" id="3.40.830.10">
    <property type="entry name" value="LigB-like"/>
    <property type="match status" value="1"/>
</dbReference>
<keyword evidence="2" id="KW-0812">Transmembrane</keyword>
<keyword evidence="2" id="KW-0472">Membrane</keyword>
<keyword evidence="2" id="KW-1133">Transmembrane helix</keyword>
<dbReference type="PANTHER" id="PTHR33393">
    <property type="entry name" value="POLYGLUTAMINE SYNTHESIS ACCESSORY PROTEIN RV0574C-RELATED"/>
    <property type="match status" value="1"/>
</dbReference>
<evidence type="ECO:0000256" key="2">
    <source>
        <dbReference type="SAM" id="Phobius"/>
    </source>
</evidence>
<proteinExistence type="inferred from homology"/>
<dbReference type="InterPro" id="IPR052169">
    <property type="entry name" value="CW_Biosynth-Accessory"/>
</dbReference>
<feature type="transmembrane region" description="Helical" evidence="2">
    <location>
        <begin position="16"/>
        <end position="36"/>
    </location>
</feature>
<comment type="similarity">
    <text evidence="1">Belongs to the CapA family.</text>
</comment>
<organism evidence="4 5">
    <name type="scientific">Candidatus Kerfeldbacteria bacterium CG08_land_8_20_14_0_20_42_7</name>
    <dbReference type="NCBI Taxonomy" id="2014245"/>
    <lineage>
        <taxon>Bacteria</taxon>
        <taxon>Candidatus Kerfeldiibacteriota</taxon>
    </lineage>
</organism>
<dbReference type="CDD" id="cd07381">
    <property type="entry name" value="MPP_CapA"/>
    <property type="match status" value="1"/>
</dbReference>
<dbReference type="InterPro" id="IPR002737">
    <property type="entry name" value="MEMO1_fam"/>
</dbReference>
<dbReference type="NCBIfam" id="TIGR04336">
    <property type="entry name" value="AmmeMemoSam_B"/>
    <property type="match status" value="1"/>
</dbReference>
<gene>
    <name evidence="4" type="primary">amrB</name>
    <name evidence="4" type="ORF">COT25_01280</name>
</gene>
<accession>A0A2H0YTF3</accession>
<dbReference type="EMBL" id="PEXV01000050">
    <property type="protein sequence ID" value="PIS41775.1"/>
    <property type="molecule type" value="Genomic_DNA"/>
</dbReference>
<dbReference type="InterPro" id="IPR029052">
    <property type="entry name" value="Metallo-depent_PP-like"/>
</dbReference>
<dbReference type="SMART" id="SM00854">
    <property type="entry name" value="PGA_cap"/>
    <property type="match status" value="1"/>
</dbReference>
<dbReference type="Gene3D" id="3.60.21.10">
    <property type="match status" value="1"/>
</dbReference>
<dbReference type="AlphaFoldDB" id="A0A2H0YTF3"/>
<evidence type="ECO:0000259" key="3">
    <source>
        <dbReference type="SMART" id="SM00854"/>
    </source>
</evidence>
<dbReference type="SUPFAM" id="SSF53213">
    <property type="entry name" value="LigB-like"/>
    <property type="match status" value="1"/>
</dbReference>
<evidence type="ECO:0000256" key="1">
    <source>
        <dbReference type="ARBA" id="ARBA00005662"/>
    </source>
</evidence>